<name>A0A2P2JVU3_RHIMU</name>
<dbReference type="AlphaFoldDB" id="A0A2P2JVU3"/>
<accession>A0A2P2JVU3</accession>
<evidence type="ECO:0000256" key="1">
    <source>
        <dbReference type="SAM" id="Phobius"/>
    </source>
</evidence>
<evidence type="ECO:0000313" key="2">
    <source>
        <dbReference type="EMBL" id="MBW97563.1"/>
    </source>
</evidence>
<organism evidence="2">
    <name type="scientific">Rhizophora mucronata</name>
    <name type="common">Asiatic mangrove</name>
    <dbReference type="NCBI Taxonomy" id="61149"/>
    <lineage>
        <taxon>Eukaryota</taxon>
        <taxon>Viridiplantae</taxon>
        <taxon>Streptophyta</taxon>
        <taxon>Embryophyta</taxon>
        <taxon>Tracheophyta</taxon>
        <taxon>Spermatophyta</taxon>
        <taxon>Magnoliopsida</taxon>
        <taxon>eudicotyledons</taxon>
        <taxon>Gunneridae</taxon>
        <taxon>Pentapetalae</taxon>
        <taxon>rosids</taxon>
        <taxon>fabids</taxon>
        <taxon>Malpighiales</taxon>
        <taxon>Rhizophoraceae</taxon>
        <taxon>Rhizophora</taxon>
    </lineage>
</organism>
<feature type="transmembrane region" description="Helical" evidence="1">
    <location>
        <begin position="18"/>
        <end position="48"/>
    </location>
</feature>
<dbReference type="EMBL" id="GGEC01017080">
    <property type="protein sequence ID" value="MBW97563.1"/>
    <property type="molecule type" value="Transcribed_RNA"/>
</dbReference>
<sequence length="49" mass="5747">MMVCWYNVSCLPLLTSKLIYVCAFLHLVIFHHLFSFCDISCYLSVIFLV</sequence>
<keyword evidence="1" id="KW-1133">Transmembrane helix</keyword>
<proteinExistence type="predicted"/>
<protein>
    <submittedName>
        <fullName evidence="2">Uncharacterized protein</fullName>
    </submittedName>
</protein>
<keyword evidence="1" id="KW-0812">Transmembrane</keyword>
<keyword evidence="1" id="KW-0472">Membrane</keyword>
<reference evidence="2" key="1">
    <citation type="submission" date="2018-02" db="EMBL/GenBank/DDBJ databases">
        <title>Rhizophora mucronata_Transcriptome.</title>
        <authorList>
            <person name="Meera S.P."/>
            <person name="Sreeshan A."/>
            <person name="Augustine A."/>
        </authorList>
    </citation>
    <scope>NUCLEOTIDE SEQUENCE</scope>
    <source>
        <tissue evidence="2">Leaf</tissue>
    </source>
</reference>